<dbReference type="EMBL" id="LR797443">
    <property type="protein sequence ID" value="CAB4216930.1"/>
    <property type="molecule type" value="Genomic_DNA"/>
</dbReference>
<sequence length="167" mass="19312">MTALDMIEFSERLIAFDAIMKGKLKKETEDAKLALGNFKLGKDLCIVRNQLEDQKKAFEIYKQKSEKTLADYKDKLAQQEQELQVREESLKDGIYALNQDRQAVQAQITKLSRDRVDLELLVTSTQDGAIARTKELELFQQKLTEKQHELNEREAALQHKLDVMKSL</sequence>
<proteinExistence type="predicted"/>
<accession>A0A6J5SP10</accession>
<reference evidence="2" key="1">
    <citation type="submission" date="2020-05" db="EMBL/GenBank/DDBJ databases">
        <authorList>
            <person name="Chiriac C."/>
            <person name="Salcher M."/>
            <person name="Ghai R."/>
            <person name="Kavagutti S V."/>
        </authorList>
    </citation>
    <scope>NUCLEOTIDE SEQUENCE</scope>
</reference>
<name>A0A6J5SP10_9CAUD</name>
<keyword evidence="1" id="KW-0175">Coiled coil</keyword>
<organism evidence="2">
    <name type="scientific">uncultured Caudovirales phage</name>
    <dbReference type="NCBI Taxonomy" id="2100421"/>
    <lineage>
        <taxon>Viruses</taxon>
        <taxon>Duplodnaviria</taxon>
        <taxon>Heunggongvirae</taxon>
        <taxon>Uroviricota</taxon>
        <taxon>Caudoviricetes</taxon>
        <taxon>Peduoviridae</taxon>
        <taxon>Maltschvirus</taxon>
        <taxon>Maltschvirus maltsch</taxon>
    </lineage>
</organism>
<gene>
    <name evidence="2" type="ORF">UFOVP1590_18</name>
</gene>
<feature type="coiled-coil region" evidence="1">
    <location>
        <begin position="62"/>
        <end position="89"/>
    </location>
</feature>
<protein>
    <submittedName>
        <fullName evidence="2">Uncharacterized protein</fullName>
    </submittedName>
</protein>
<evidence type="ECO:0000313" key="2">
    <source>
        <dbReference type="EMBL" id="CAB4216930.1"/>
    </source>
</evidence>
<evidence type="ECO:0000256" key="1">
    <source>
        <dbReference type="SAM" id="Coils"/>
    </source>
</evidence>